<evidence type="ECO:0000313" key="5">
    <source>
        <dbReference type="EMBL" id="MCC2242409.1"/>
    </source>
</evidence>
<dbReference type="NCBIfam" id="TIGR01549">
    <property type="entry name" value="HAD-SF-IA-v1"/>
    <property type="match status" value="1"/>
</dbReference>
<evidence type="ECO:0000313" key="6">
    <source>
        <dbReference type="Proteomes" id="UP001198893"/>
    </source>
</evidence>
<dbReference type="InterPro" id="IPR036412">
    <property type="entry name" value="HAD-like_sf"/>
</dbReference>
<sequence>MYDNYVFDLYGTLVDIHTEENDAKVWEKLSLFYGFYGALYDPQELQESYLALIQSKETDLKGELEKEPHYAHEAFPEIRIEEVFKELYAKKGIKADDALAVHTGQFFRVLTMEYVRIYDGVRELLKALRKCGKKVYLLSNAQRIFTEYEMNYLDITKYFDDILISSDYGTKKPDIRFFEQLIEKYHLDVKKTLMIGNDVRCDINGAKEAGLDTFYIHSNISPKDDKKPDSTYYLPAMDMKKVKELILQNASGTHGV</sequence>
<evidence type="ECO:0000256" key="3">
    <source>
        <dbReference type="ARBA" id="ARBA00022801"/>
    </source>
</evidence>
<dbReference type="NCBIfam" id="TIGR01509">
    <property type="entry name" value="HAD-SF-IA-v3"/>
    <property type="match status" value="1"/>
</dbReference>
<keyword evidence="2" id="KW-0479">Metal-binding</keyword>
<comment type="caution">
    <text evidence="5">The sequence shown here is derived from an EMBL/GenBank/DDBJ whole genome shotgun (WGS) entry which is preliminary data.</text>
</comment>
<dbReference type="InterPro" id="IPR051400">
    <property type="entry name" value="HAD-like_hydrolase"/>
</dbReference>
<dbReference type="Proteomes" id="UP001198893">
    <property type="component" value="Unassembled WGS sequence"/>
</dbReference>
<organism evidence="5 6">
    <name type="scientific">Roseburia amylophila</name>
    <dbReference type="NCBI Taxonomy" id="2981794"/>
    <lineage>
        <taxon>Bacteria</taxon>
        <taxon>Bacillati</taxon>
        <taxon>Bacillota</taxon>
        <taxon>Clostridia</taxon>
        <taxon>Lachnospirales</taxon>
        <taxon>Lachnospiraceae</taxon>
        <taxon>Roseburia</taxon>
    </lineage>
</organism>
<gene>
    <name evidence="5" type="ORF">LKD47_08890</name>
</gene>
<dbReference type="GO" id="GO:0046872">
    <property type="term" value="F:metal ion binding"/>
    <property type="evidence" value="ECO:0007669"/>
    <property type="project" value="UniProtKB-KW"/>
</dbReference>
<dbReference type="PANTHER" id="PTHR46470:SF2">
    <property type="entry name" value="GLYCERALDEHYDE 3-PHOSPHATE PHOSPHATASE"/>
    <property type="match status" value="1"/>
</dbReference>
<dbReference type="Pfam" id="PF00702">
    <property type="entry name" value="Hydrolase"/>
    <property type="match status" value="1"/>
</dbReference>
<dbReference type="PANTHER" id="PTHR46470">
    <property type="entry name" value="N-ACYLNEURAMINATE-9-PHOSPHATASE"/>
    <property type="match status" value="1"/>
</dbReference>
<name>A0AAW4WP32_9FIRM</name>
<dbReference type="SFLD" id="SFLDS00003">
    <property type="entry name" value="Haloacid_Dehalogenase"/>
    <property type="match status" value="1"/>
</dbReference>
<keyword evidence="4" id="KW-0460">Magnesium</keyword>
<dbReference type="RefSeq" id="WP_227710218.1">
    <property type="nucleotide sequence ID" value="NZ_JAJEQW010000009.1"/>
</dbReference>
<dbReference type="Gene3D" id="1.10.150.240">
    <property type="entry name" value="Putative phosphatase, domain 2"/>
    <property type="match status" value="1"/>
</dbReference>
<proteinExistence type="predicted"/>
<dbReference type="NCBIfam" id="TIGR01662">
    <property type="entry name" value="HAD-SF-IIIA"/>
    <property type="match status" value="1"/>
</dbReference>
<dbReference type="AlphaFoldDB" id="A0AAW4WP32"/>
<evidence type="ECO:0000256" key="4">
    <source>
        <dbReference type="ARBA" id="ARBA00022842"/>
    </source>
</evidence>
<dbReference type="PRINTS" id="PR00413">
    <property type="entry name" value="HADHALOGNASE"/>
</dbReference>
<accession>A0AAW4WP32</accession>
<dbReference type="SFLD" id="SFLDG01129">
    <property type="entry name" value="C1.5:_HAD__Beta-PGM__Phosphata"/>
    <property type="match status" value="1"/>
</dbReference>
<dbReference type="GO" id="GO:0016791">
    <property type="term" value="F:phosphatase activity"/>
    <property type="evidence" value="ECO:0007669"/>
    <property type="project" value="TreeGrafter"/>
</dbReference>
<dbReference type="SUPFAM" id="SSF56784">
    <property type="entry name" value="HAD-like"/>
    <property type="match status" value="1"/>
</dbReference>
<reference evidence="5" key="1">
    <citation type="submission" date="2021-10" db="EMBL/GenBank/DDBJ databases">
        <title>Anaerobic single-cell dispensing facilitates the cultivation of human gut bacteria.</title>
        <authorList>
            <person name="Afrizal A."/>
        </authorList>
    </citation>
    <scope>NUCLEOTIDE SEQUENCE</scope>
    <source>
        <strain evidence="5">CLA-AA-H204</strain>
    </source>
</reference>
<dbReference type="InterPro" id="IPR023214">
    <property type="entry name" value="HAD_sf"/>
</dbReference>
<dbReference type="GO" id="GO:0044281">
    <property type="term" value="P:small molecule metabolic process"/>
    <property type="evidence" value="ECO:0007669"/>
    <property type="project" value="UniProtKB-ARBA"/>
</dbReference>
<evidence type="ECO:0000256" key="2">
    <source>
        <dbReference type="ARBA" id="ARBA00022723"/>
    </source>
</evidence>
<evidence type="ECO:0000256" key="1">
    <source>
        <dbReference type="ARBA" id="ARBA00001946"/>
    </source>
</evidence>
<dbReference type="InterPro" id="IPR006549">
    <property type="entry name" value="HAD-SF_hydro_IIIA"/>
</dbReference>
<keyword evidence="3 5" id="KW-0378">Hydrolase</keyword>
<dbReference type="InterPro" id="IPR006439">
    <property type="entry name" value="HAD-SF_hydro_IA"/>
</dbReference>
<dbReference type="Gene3D" id="3.40.50.1000">
    <property type="entry name" value="HAD superfamily/HAD-like"/>
    <property type="match status" value="1"/>
</dbReference>
<comment type="cofactor">
    <cofactor evidence="1">
        <name>Mg(2+)</name>
        <dbReference type="ChEBI" id="CHEBI:18420"/>
    </cofactor>
</comment>
<protein>
    <submittedName>
        <fullName evidence="5">HAD family hydrolase</fullName>
    </submittedName>
</protein>
<dbReference type="InterPro" id="IPR023198">
    <property type="entry name" value="PGP-like_dom2"/>
</dbReference>
<dbReference type="EMBL" id="JAJEQW010000009">
    <property type="protein sequence ID" value="MCC2242409.1"/>
    <property type="molecule type" value="Genomic_DNA"/>
</dbReference>